<dbReference type="AlphaFoldDB" id="A0A5N3P4B0"/>
<accession>A0A5N3P4B0</accession>
<dbReference type="SUPFAM" id="SSF52540">
    <property type="entry name" value="P-loop containing nucleoside triphosphate hydrolases"/>
    <property type="match status" value="1"/>
</dbReference>
<keyword evidence="4 6" id="KW-0067">ATP-binding</keyword>
<keyword evidence="3" id="KW-0547">Nucleotide-binding</keyword>
<evidence type="ECO:0000313" key="7">
    <source>
        <dbReference type="Proteomes" id="UP000325684"/>
    </source>
</evidence>
<gene>
    <name evidence="6" type="ORF">FEZ63_23205</name>
</gene>
<dbReference type="GO" id="GO:0016887">
    <property type="term" value="F:ATP hydrolysis activity"/>
    <property type="evidence" value="ECO:0007669"/>
    <property type="project" value="InterPro"/>
</dbReference>
<evidence type="ECO:0000313" key="6">
    <source>
        <dbReference type="EMBL" id="KAB0264539.1"/>
    </source>
</evidence>
<dbReference type="EMBL" id="VCMV01000071">
    <property type="protein sequence ID" value="KAB0264539.1"/>
    <property type="molecule type" value="Genomic_DNA"/>
</dbReference>
<dbReference type="SMART" id="SM00382">
    <property type="entry name" value="AAA"/>
    <property type="match status" value="1"/>
</dbReference>
<dbReference type="PANTHER" id="PTHR42788:SF19">
    <property type="entry name" value="ALIPHATIC SULFONATES IMPORT ATP-BINDING PROTEIN SSUB 2"/>
    <property type="match status" value="1"/>
</dbReference>
<dbReference type="Proteomes" id="UP000325684">
    <property type="component" value="Unassembled WGS sequence"/>
</dbReference>
<comment type="similarity">
    <text evidence="1">Belongs to the ABC transporter superfamily.</text>
</comment>
<dbReference type="GO" id="GO:0005524">
    <property type="term" value="F:ATP binding"/>
    <property type="evidence" value="ECO:0007669"/>
    <property type="project" value="UniProtKB-KW"/>
</dbReference>
<reference evidence="6 7" key="1">
    <citation type="journal article" date="2019" name="Microorganisms">
        <title>Genome Insights into the Novel Species Microvirga brassicacearum, a Rapeseed Endophyte with Biotechnological Potential.</title>
        <authorList>
            <person name="Jimenez-Gomez A."/>
            <person name="Saati-Santamaria Z."/>
            <person name="Igual J.M."/>
            <person name="Rivas R."/>
            <person name="Mateos P.F."/>
            <person name="Garcia-Fraile P."/>
        </authorList>
    </citation>
    <scope>NUCLEOTIDE SEQUENCE [LARGE SCALE GENOMIC DNA]</scope>
    <source>
        <strain evidence="6 7">CDVBN77</strain>
    </source>
</reference>
<name>A0A5N3P4B0_9HYPH</name>
<organism evidence="6 7">
    <name type="scientific">Microvirga brassicacearum</name>
    <dbReference type="NCBI Taxonomy" id="2580413"/>
    <lineage>
        <taxon>Bacteria</taxon>
        <taxon>Pseudomonadati</taxon>
        <taxon>Pseudomonadota</taxon>
        <taxon>Alphaproteobacteria</taxon>
        <taxon>Hyphomicrobiales</taxon>
        <taxon>Methylobacteriaceae</taxon>
        <taxon>Microvirga</taxon>
    </lineage>
</organism>
<keyword evidence="7" id="KW-1185">Reference proteome</keyword>
<dbReference type="Pfam" id="PF00005">
    <property type="entry name" value="ABC_tran"/>
    <property type="match status" value="1"/>
</dbReference>
<dbReference type="InterPro" id="IPR017871">
    <property type="entry name" value="ABC_transporter-like_CS"/>
</dbReference>
<comment type="caution">
    <text evidence="6">The sequence shown here is derived from an EMBL/GenBank/DDBJ whole genome shotgun (WGS) entry which is preliminary data.</text>
</comment>
<dbReference type="CDD" id="cd03293">
    <property type="entry name" value="ABC_NrtD_SsuB_transporters"/>
    <property type="match status" value="1"/>
</dbReference>
<dbReference type="PROSITE" id="PS00211">
    <property type="entry name" value="ABC_TRANSPORTER_1"/>
    <property type="match status" value="1"/>
</dbReference>
<dbReference type="PANTHER" id="PTHR42788">
    <property type="entry name" value="TAURINE IMPORT ATP-BINDING PROTEIN-RELATED"/>
    <property type="match status" value="1"/>
</dbReference>
<dbReference type="Gene3D" id="3.40.50.300">
    <property type="entry name" value="P-loop containing nucleotide triphosphate hydrolases"/>
    <property type="match status" value="1"/>
</dbReference>
<evidence type="ECO:0000256" key="4">
    <source>
        <dbReference type="ARBA" id="ARBA00022840"/>
    </source>
</evidence>
<dbReference type="PROSITE" id="PS50893">
    <property type="entry name" value="ABC_TRANSPORTER_2"/>
    <property type="match status" value="1"/>
</dbReference>
<dbReference type="InterPro" id="IPR027417">
    <property type="entry name" value="P-loop_NTPase"/>
</dbReference>
<dbReference type="InterPro" id="IPR003593">
    <property type="entry name" value="AAA+_ATPase"/>
</dbReference>
<dbReference type="OrthoDB" id="9797536at2"/>
<evidence type="ECO:0000256" key="3">
    <source>
        <dbReference type="ARBA" id="ARBA00022741"/>
    </source>
</evidence>
<evidence type="ECO:0000259" key="5">
    <source>
        <dbReference type="PROSITE" id="PS50893"/>
    </source>
</evidence>
<protein>
    <submittedName>
        <fullName evidence="6">ABC transporter ATP-binding protein</fullName>
    </submittedName>
</protein>
<proteinExistence type="inferred from homology"/>
<keyword evidence="2" id="KW-0813">Transport</keyword>
<dbReference type="InterPro" id="IPR003439">
    <property type="entry name" value="ABC_transporter-like_ATP-bd"/>
</dbReference>
<evidence type="ECO:0000256" key="2">
    <source>
        <dbReference type="ARBA" id="ARBA00022448"/>
    </source>
</evidence>
<sequence>MSAFAPSSAGRRPGLQPARNFVLLETRALGKTFAIGGREIVALAEVDLALARGSFTVIIGRSGCGKSTLLRVVAGLTEPTSGAIRYAHEKRPTIGSVFQEPRLMPWLNVEANIAFGLIGKLPKSEIDDRVTEVLDLVGLKAFRDAQPDQLSGGMASRVGLARALAMKPDILLFDEPFAALDAFTRRNLQQELSAIWRTRQPTILFVTHDVEEAVVLGDVILHMSEGRVVDRIPVPLAHPREPTDSDVVSIRSRVLQRLAAPAAFHHGNVVPLQPPLSIAVPKEKIS</sequence>
<feature type="domain" description="ABC transporter" evidence="5">
    <location>
        <begin position="24"/>
        <end position="250"/>
    </location>
</feature>
<evidence type="ECO:0000256" key="1">
    <source>
        <dbReference type="ARBA" id="ARBA00005417"/>
    </source>
</evidence>
<dbReference type="InterPro" id="IPR050166">
    <property type="entry name" value="ABC_transporter_ATP-bind"/>
</dbReference>